<keyword evidence="1" id="KW-1133">Transmembrane helix</keyword>
<evidence type="ECO:0000313" key="3">
    <source>
        <dbReference type="EMBL" id="PNQ95371.1"/>
    </source>
</evidence>
<evidence type="ECO:0000256" key="1">
    <source>
        <dbReference type="SAM" id="Phobius"/>
    </source>
</evidence>
<geneLocation type="plasmid" evidence="3">
    <name>p31unnamed</name>
</geneLocation>
<gene>
    <name evidence="3" type="ORF">C1S70_29320</name>
</gene>
<comment type="caution">
    <text evidence="3">The sequence shown here is derived from an EMBL/GenBank/DDBJ whole genome shotgun (WGS) entry which is preliminary data.</text>
</comment>
<dbReference type="AlphaFoldDB" id="A0A2K1FS61"/>
<feature type="transmembrane region" description="Helical" evidence="1">
    <location>
        <begin position="47"/>
        <end position="64"/>
    </location>
</feature>
<feature type="transmembrane region" description="Helical" evidence="1">
    <location>
        <begin position="76"/>
        <end position="94"/>
    </location>
</feature>
<dbReference type="Proteomes" id="UP000236268">
    <property type="component" value="Unassembled WGS sequence"/>
</dbReference>
<dbReference type="Pfam" id="PF00092">
    <property type="entry name" value="VWA"/>
    <property type="match status" value="1"/>
</dbReference>
<evidence type="ECO:0000259" key="2">
    <source>
        <dbReference type="PROSITE" id="PS50234"/>
    </source>
</evidence>
<feature type="transmembrane region" description="Helical" evidence="1">
    <location>
        <begin position="15"/>
        <end position="35"/>
    </location>
</feature>
<dbReference type="OrthoDB" id="6206554at2"/>
<accession>A0A2K1FS61</accession>
<keyword evidence="1" id="KW-0472">Membrane</keyword>
<dbReference type="Gene3D" id="3.40.50.410">
    <property type="entry name" value="von Willebrand factor, type A domain"/>
    <property type="match status" value="1"/>
</dbReference>
<keyword evidence="1" id="KW-0812">Transmembrane</keyword>
<proteinExistence type="predicted"/>
<dbReference type="EMBL" id="POWG01000051">
    <property type="protein sequence ID" value="PNQ95371.1"/>
    <property type="molecule type" value="Genomic_DNA"/>
</dbReference>
<dbReference type="InterPro" id="IPR002035">
    <property type="entry name" value="VWF_A"/>
</dbReference>
<evidence type="ECO:0000313" key="4">
    <source>
        <dbReference type="Proteomes" id="UP000236268"/>
    </source>
</evidence>
<name>A0A2K1FS61_9PROT</name>
<dbReference type="PANTHER" id="PTHR22550:SF18">
    <property type="entry name" value="VWFA DOMAIN-CONTAINING PROTEIN"/>
    <property type="match status" value="1"/>
</dbReference>
<dbReference type="PANTHER" id="PTHR22550">
    <property type="entry name" value="SPORE GERMINATION PROTEIN"/>
    <property type="match status" value="1"/>
</dbReference>
<protein>
    <submittedName>
        <fullName evidence="3">VWA domain-containing protein</fullName>
    </submittedName>
</protein>
<sequence>MAPDPPCSGIGRERLAMLTLAYPWLLLLLPLPWIVHRMVPPRIERRPAVRVPFFATLVALTGAAPQGGAAVARRGIWQTAVLILCWCLSVGALARPQWIEPPLHRDRPARDLLLLVDLSGSMETRDFTDATGAAVDRLTAVKQVLDDFLSRRDGDRVGVVVFGNAPFTLVPFTADLGLCRRLVQEMQVGMAGPRTVFGDAIGLGITLFERSTVPAKTIIALTDGNDTASRVPPAEAARVAKDKAITIHTVAIGDPTAVGEDALDEKALRDVADATGGGFFRALDRAQLAEVYQRLDAIETRKVDTVSVRPRTDLFWVPLAALTILSMATQMFILLPRLRRGSPSGRADGHSAATPGVRP</sequence>
<dbReference type="InterPro" id="IPR050768">
    <property type="entry name" value="UPF0353/GerABKA_families"/>
</dbReference>
<dbReference type="InterPro" id="IPR036465">
    <property type="entry name" value="vWFA_dom_sf"/>
</dbReference>
<dbReference type="SUPFAM" id="SSF53300">
    <property type="entry name" value="vWA-like"/>
    <property type="match status" value="1"/>
</dbReference>
<organism evidence="3 4">
    <name type="scientific">Azospirillum argentinense</name>
    <dbReference type="NCBI Taxonomy" id="2970906"/>
    <lineage>
        <taxon>Bacteria</taxon>
        <taxon>Pseudomonadati</taxon>
        <taxon>Pseudomonadota</taxon>
        <taxon>Alphaproteobacteria</taxon>
        <taxon>Rhodospirillales</taxon>
        <taxon>Azospirillaceae</taxon>
        <taxon>Azospirillum</taxon>
    </lineage>
</organism>
<reference evidence="3 4" key="1">
    <citation type="submission" date="2018-01" db="EMBL/GenBank/DDBJ databases">
        <title>Whole genome sequence of Azospirillum brasilense REC3 isolated from strawberry roots.</title>
        <authorList>
            <person name="Fontana C.A."/>
            <person name="Salazar S.M."/>
            <person name="Bassi D."/>
            <person name="Puglisi E."/>
            <person name="Lovaisa N.C."/>
            <person name="Toffoli L.M."/>
            <person name="Pedraza R."/>
            <person name="Cocconcelli P.S."/>
        </authorList>
    </citation>
    <scope>NUCLEOTIDE SEQUENCE [LARGE SCALE GENOMIC DNA]</scope>
    <source>
        <strain evidence="3 4">REC3</strain>
        <plasmid evidence="3">p31unnamed</plasmid>
    </source>
</reference>
<dbReference type="PROSITE" id="PS50234">
    <property type="entry name" value="VWFA"/>
    <property type="match status" value="1"/>
</dbReference>
<feature type="domain" description="VWFA" evidence="2">
    <location>
        <begin position="111"/>
        <end position="295"/>
    </location>
</feature>
<dbReference type="SMART" id="SM00327">
    <property type="entry name" value="VWA"/>
    <property type="match status" value="1"/>
</dbReference>
<keyword evidence="3" id="KW-0614">Plasmid</keyword>
<feature type="transmembrane region" description="Helical" evidence="1">
    <location>
        <begin position="314"/>
        <end position="335"/>
    </location>
</feature>